<comment type="caution">
    <text evidence="4">The sequence shown here is derived from an EMBL/GenBank/DDBJ whole genome shotgun (WGS) entry which is preliminary data.</text>
</comment>
<dbReference type="InterPro" id="IPR050267">
    <property type="entry name" value="Anti-sigma-factor_SerPK"/>
</dbReference>
<dbReference type="Pfam" id="PF13581">
    <property type="entry name" value="HATPase_c_2"/>
    <property type="match status" value="1"/>
</dbReference>
<gene>
    <name evidence="4" type="ORF">BJ986_001333</name>
</gene>
<evidence type="ECO:0000259" key="3">
    <source>
        <dbReference type="Pfam" id="PF13581"/>
    </source>
</evidence>
<dbReference type="Proteomes" id="UP000573599">
    <property type="component" value="Unassembled WGS sequence"/>
</dbReference>
<feature type="domain" description="Histidine kinase/HSP90-like ATPase" evidence="3">
    <location>
        <begin position="32"/>
        <end position="147"/>
    </location>
</feature>
<evidence type="ECO:0000256" key="1">
    <source>
        <dbReference type="ARBA" id="ARBA00022527"/>
    </source>
</evidence>
<evidence type="ECO:0000313" key="4">
    <source>
        <dbReference type="EMBL" id="NYG06846.1"/>
    </source>
</evidence>
<dbReference type="GO" id="GO:0004674">
    <property type="term" value="F:protein serine/threonine kinase activity"/>
    <property type="evidence" value="ECO:0007669"/>
    <property type="project" value="UniProtKB-KW"/>
</dbReference>
<sequence length="157" mass="16979">MAAAPMGERPHRSEPSSAGRSRDASRTVRVPWRATSVAQIRKALVDDLEARDVSAAVVDEAEIVVSELVSNAIRHARPLADGNLRVHWKVKGGVVEVEVTDGGSESTPRPAPRTIWAPSGRGLRIVRSLAHEWGVTEDRNGSTVWASLGGPSRRRSH</sequence>
<protein>
    <submittedName>
        <fullName evidence="4">Two-component sensor histidine kinase</fullName>
    </submittedName>
</protein>
<dbReference type="EMBL" id="JACCAB010000001">
    <property type="protein sequence ID" value="NYG06846.1"/>
    <property type="molecule type" value="Genomic_DNA"/>
</dbReference>
<reference evidence="4 5" key="1">
    <citation type="submission" date="2020-07" db="EMBL/GenBank/DDBJ databases">
        <title>Sequencing the genomes of 1000 actinobacteria strains.</title>
        <authorList>
            <person name="Klenk H.-P."/>
        </authorList>
    </citation>
    <scope>NUCLEOTIDE SEQUENCE [LARGE SCALE GENOMIC DNA]</scope>
    <source>
        <strain evidence="4 5">DSM 23987</strain>
    </source>
</reference>
<keyword evidence="4" id="KW-0808">Transferase</keyword>
<dbReference type="PANTHER" id="PTHR35526:SF3">
    <property type="entry name" value="ANTI-SIGMA-F FACTOR RSBW"/>
    <property type="match status" value="1"/>
</dbReference>
<feature type="compositionally biased region" description="Basic and acidic residues" evidence="2">
    <location>
        <begin position="8"/>
        <end position="26"/>
    </location>
</feature>
<dbReference type="InterPro" id="IPR036890">
    <property type="entry name" value="HATPase_C_sf"/>
</dbReference>
<dbReference type="AlphaFoldDB" id="A0A852WN78"/>
<dbReference type="InterPro" id="IPR003594">
    <property type="entry name" value="HATPase_dom"/>
</dbReference>
<name>A0A852WN78_9MICO</name>
<dbReference type="SUPFAM" id="SSF55874">
    <property type="entry name" value="ATPase domain of HSP90 chaperone/DNA topoisomerase II/histidine kinase"/>
    <property type="match status" value="1"/>
</dbReference>
<evidence type="ECO:0000256" key="2">
    <source>
        <dbReference type="SAM" id="MobiDB-lite"/>
    </source>
</evidence>
<proteinExistence type="predicted"/>
<organism evidence="4 5">
    <name type="scientific">Pedococcus badiiscoriae</name>
    <dbReference type="NCBI Taxonomy" id="642776"/>
    <lineage>
        <taxon>Bacteria</taxon>
        <taxon>Bacillati</taxon>
        <taxon>Actinomycetota</taxon>
        <taxon>Actinomycetes</taxon>
        <taxon>Micrococcales</taxon>
        <taxon>Intrasporangiaceae</taxon>
        <taxon>Pedococcus</taxon>
    </lineage>
</organism>
<dbReference type="PANTHER" id="PTHR35526">
    <property type="entry name" value="ANTI-SIGMA-F FACTOR RSBW-RELATED"/>
    <property type="match status" value="1"/>
</dbReference>
<accession>A0A852WN78</accession>
<keyword evidence="5" id="KW-1185">Reference proteome</keyword>
<dbReference type="Gene3D" id="3.30.565.10">
    <property type="entry name" value="Histidine kinase-like ATPase, C-terminal domain"/>
    <property type="match status" value="1"/>
</dbReference>
<feature type="region of interest" description="Disordered" evidence="2">
    <location>
        <begin position="1"/>
        <end position="28"/>
    </location>
</feature>
<keyword evidence="4" id="KW-0418">Kinase</keyword>
<evidence type="ECO:0000313" key="5">
    <source>
        <dbReference type="Proteomes" id="UP000573599"/>
    </source>
</evidence>
<dbReference type="CDD" id="cd16936">
    <property type="entry name" value="HATPase_RsbW-like"/>
    <property type="match status" value="1"/>
</dbReference>
<keyword evidence="1" id="KW-0723">Serine/threonine-protein kinase</keyword>